<feature type="domain" description="VanZ-like" evidence="2">
    <location>
        <begin position="18"/>
        <end position="150"/>
    </location>
</feature>
<proteinExistence type="predicted"/>
<feature type="transmembrane region" description="Helical" evidence="1">
    <location>
        <begin position="12"/>
        <end position="30"/>
    </location>
</feature>
<protein>
    <submittedName>
        <fullName evidence="3">VanZ family protein</fullName>
    </submittedName>
</protein>
<comment type="caution">
    <text evidence="3">The sequence shown here is derived from an EMBL/GenBank/DDBJ whole genome shotgun (WGS) entry which is preliminary data.</text>
</comment>
<keyword evidence="1" id="KW-1133">Transmembrane helix</keyword>
<dbReference type="Proteomes" id="UP000823918">
    <property type="component" value="Unassembled WGS sequence"/>
</dbReference>
<evidence type="ECO:0000313" key="4">
    <source>
        <dbReference type="Proteomes" id="UP000823918"/>
    </source>
</evidence>
<dbReference type="EMBL" id="DWWA01000004">
    <property type="protein sequence ID" value="HJC71230.1"/>
    <property type="molecule type" value="Genomic_DNA"/>
</dbReference>
<dbReference type="PANTHER" id="PTHR36834">
    <property type="entry name" value="MEMBRANE PROTEIN-RELATED"/>
    <property type="match status" value="1"/>
</dbReference>
<reference evidence="3" key="2">
    <citation type="submission" date="2021-04" db="EMBL/GenBank/DDBJ databases">
        <authorList>
            <person name="Gilroy R."/>
        </authorList>
    </citation>
    <scope>NUCLEOTIDE SEQUENCE</scope>
    <source>
        <strain evidence="3">5933</strain>
    </source>
</reference>
<dbReference type="AlphaFoldDB" id="A0A9D2TI74"/>
<name>A0A9D2TI74_9FIRM</name>
<dbReference type="PANTHER" id="PTHR36834:SF1">
    <property type="entry name" value="INTEGRAL MEMBRANE PROTEIN"/>
    <property type="match status" value="1"/>
</dbReference>
<organism evidence="3 4">
    <name type="scientific">Candidatus Ruthenibacterium merdavium</name>
    <dbReference type="NCBI Taxonomy" id="2838752"/>
    <lineage>
        <taxon>Bacteria</taxon>
        <taxon>Bacillati</taxon>
        <taxon>Bacillota</taxon>
        <taxon>Clostridia</taxon>
        <taxon>Eubacteriales</taxon>
        <taxon>Oscillospiraceae</taxon>
        <taxon>Ruthenibacterium</taxon>
    </lineage>
</organism>
<keyword evidence="1" id="KW-0812">Transmembrane</keyword>
<keyword evidence="1" id="KW-0472">Membrane</keyword>
<gene>
    <name evidence="3" type="ORF">H9698_00330</name>
</gene>
<dbReference type="InterPro" id="IPR006976">
    <property type="entry name" value="VanZ-like"/>
</dbReference>
<evidence type="ECO:0000259" key="2">
    <source>
        <dbReference type="Pfam" id="PF04892"/>
    </source>
</evidence>
<sequence length="164" mass="18411">MFISNSIEKNNKLILFVFSFYLIALAFFSLRSEVLYWSSLSLYEFIIKSTNLIPFKTISAYIQSFFTQSVNLDIALRNLILPIIAFVPFGLLGYRLTGGKGKFLQTLLGCAAFCFILEVLQTLLRRGSFDVDDIILSVIGAFCGMLVFFVASKIKLWATKAAGK</sequence>
<feature type="transmembrane region" description="Helical" evidence="1">
    <location>
        <begin position="134"/>
        <end position="151"/>
    </location>
</feature>
<feature type="transmembrane region" description="Helical" evidence="1">
    <location>
        <begin position="74"/>
        <end position="96"/>
    </location>
</feature>
<accession>A0A9D2TI74</accession>
<dbReference type="Pfam" id="PF04892">
    <property type="entry name" value="VanZ"/>
    <property type="match status" value="1"/>
</dbReference>
<evidence type="ECO:0000313" key="3">
    <source>
        <dbReference type="EMBL" id="HJC71230.1"/>
    </source>
</evidence>
<dbReference type="InterPro" id="IPR053150">
    <property type="entry name" value="Teicoplanin_resist-assoc"/>
</dbReference>
<feature type="transmembrane region" description="Helical" evidence="1">
    <location>
        <begin position="103"/>
        <end position="122"/>
    </location>
</feature>
<evidence type="ECO:0000256" key="1">
    <source>
        <dbReference type="SAM" id="Phobius"/>
    </source>
</evidence>
<reference evidence="3" key="1">
    <citation type="journal article" date="2021" name="PeerJ">
        <title>Extensive microbial diversity within the chicken gut microbiome revealed by metagenomics and culture.</title>
        <authorList>
            <person name="Gilroy R."/>
            <person name="Ravi A."/>
            <person name="Getino M."/>
            <person name="Pursley I."/>
            <person name="Horton D.L."/>
            <person name="Alikhan N.F."/>
            <person name="Baker D."/>
            <person name="Gharbi K."/>
            <person name="Hall N."/>
            <person name="Watson M."/>
            <person name="Adriaenssens E.M."/>
            <person name="Foster-Nyarko E."/>
            <person name="Jarju S."/>
            <person name="Secka A."/>
            <person name="Antonio M."/>
            <person name="Oren A."/>
            <person name="Chaudhuri R.R."/>
            <person name="La Ragione R."/>
            <person name="Hildebrand F."/>
            <person name="Pallen M.J."/>
        </authorList>
    </citation>
    <scope>NUCLEOTIDE SEQUENCE</scope>
    <source>
        <strain evidence="3">5933</strain>
    </source>
</reference>